<name>A0ABV3EQE3_9ACTN</name>
<dbReference type="InterPro" id="IPR014031">
    <property type="entry name" value="Ketoacyl_synth_C"/>
</dbReference>
<gene>
    <name evidence="14" type="ORF">AB0D95_13955</name>
</gene>
<dbReference type="SUPFAM" id="SSF55048">
    <property type="entry name" value="Probable ACP-binding domain of malonyl-CoA ACP transacylase"/>
    <property type="match status" value="2"/>
</dbReference>
<dbReference type="Pfam" id="PF00698">
    <property type="entry name" value="Acyl_transf_1"/>
    <property type="match status" value="2"/>
</dbReference>
<feature type="active site" description="Proton acceptor; for dehydratase activity" evidence="9">
    <location>
        <position position="2718"/>
    </location>
</feature>
<feature type="region of interest" description="N-terminal hotdog fold" evidence="9">
    <location>
        <begin position="2686"/>
        <end position="2813"/>
    </location>
</feature>
<dbReference type="Pfam" id="PF16197">
    <property type="entry name" value="KAsynt_C_assoc"/>
    <property type="match status" value="1"/>
</dbReference>
<evidence type="ECO:0000259" key="13">
    <source>
        <dbReference type="PROSITE" id="PS52019"/>
    </source>
</evidence>
<dbReference type="CDD" id="cd00833">
    <property type="entry name" value="PKS"/>
    <property type="match status" value="2"/>
</dbReference>
<dbReference type="Gene3D" id="3.30.70.3290">
    <property type="match status" value="2"/>
</dbReference>
<keyword evidence="15" id="KW-1185">Reference proteome</keyword>
<dbReference type="Pfam" id="PF22953">
    <property type="entry name" value="SpnB_Rossmann"/>
    <property type="match status" value="2"/>
</dbReference>
<dbReference type="InterPro" id="IPR049551">
    <property type="entry name" value="PKS_DH_C"/>
</dbReference>
<keyword evidence="4" id="KW-0597">Phosphoprotein</keyword>
<feature type="domain" description="Carrier" evidence="11">
    <location>
        <begin position="1688"/>
        <end position="1763"/>
    </location>
</feature>
<evidence type="ECO:0000259" key="12">
    <source>
        <dbReference type="PROSITE" id="PS52004"/>
    </source>
</evidence>
<feature type="active site" description="Proton acceptor; for dehydratase activity" evidence="9">
    <location>
        <position position="956"/>
    </location>
</feature>
<keyword evidence="6" id="KW-0045">Antibiotic biosynthesis</keyword>
<dbReference type="InterPro" id="IPR013968">
    <property type="entry name" value="PKS_KR"/>
</dbReference>
<dbReference type="InterPro" id="IPR049552">
    <property type="entry name" value="PKS_DH_N"/>
</dbReference>
<dbReference type="RefSeq" id="WP_359272301.1">
    <property type="nucleotide sequence ID" value="NZ_JBEZNA010000026.1"/>
</dbReference>
<feature type="active site" description="Proton donor; for dehydratase activity" evidence="9">
    <location>
        <position position="2889"/>
    </location>
</feature>
<dbReference type="PROSITE" id="PS52019">
    <property type="entry name" value="PKS_MFAS_DH"/>
    <property type="match status" value="2"/>
</dbReference>
<feature type="domain" description="Ketosynthase family 3 (KS3)" evidence="12">
    <location>
        <begin position="33"/>
        <end position="458"/>
    </location>
</feature>
<protein>
    <submittedName>
        <fullName evidence="14">SDR family NAD(P)-dependent oxidoreductase</fullName>
    </submittedName>
</protein>
<feature type="domain" description="PKS/mFAS DH" evidence="13">
    <location>
        <begin position="2686"/>
        <end position="2973"/>
    </location>
</feature>
<keyword evidence="3" id="KW-0596">Phosphopantetheine</keyword>
<evidence type="ECO:0000256" key="9">
    <source>
        <dbReference type="PROSITE-ProRule" id="PRU01363"/>
    </source>
</evidence>
<feature type="region of interest" description="C-terminal hotdog fold" evidence="9">
    <location>
        <begin position="2828"/>
        <end position="2973"/>
    </location>
</feature>
<feature type="domain" description="Ketosynthase family 3 (KS3)" evidence="12">
    <location>
        <begin position="1782"/>
        <end position="2206"/>
    </location>
</feature>
<dbReference type="EMBL" id="JBEZNA010000026">
    <property type="protein sequence ID" value="MEU9578343.1"/>
    <property type="molecule type" value="Genomic_DNA"/>
</dbReference>
<dbReference type="SMART" id="SM00827">
    <property type="entry name" value="PKS_AT"/>
    <property type="match status" value="2"/>
</dbReference>
<dbReference type="PROSITE" id="PS00606">
    <property type="entry name" value="KS3_1"/>
    <property type="match status" value="2"/>
</dbReference>
<evidence type="ECO:0000256" key="3">
    <source>
        <dbReference type="ARBA" id="ARBA00022450"/>
    </source>
</evidence>
<organism evidence="14 15">
    <name type="scientific">Streptomyces chilikensis</name>
    <dbReference type="NCBI Taxonomy" id="1194079"/>
    <lineage>
        <taxon>Bacteria</taxon>
        <taxon>Bacillati</taxon>
        <taxon>Actinomycetota</taxon>
        <taxon>Actinomycetes</taxon>
        <taxon>Kitasatosporales</taxon>
        <taxon>Streptomycetaceae</taxon>
        <taxon>Streptomyces</taxon>
    </lineage>
</organism>
<dbReference type="InterPro" id="IPR050091">
    <property type="entry name" value="PKS_NRPS_Biosynth_Enz"/>
</dbReference>
<comment type="cofactor">
    <cofactor evidence="1">
        <name>pantetheine 4'-phosphate</name>
        <dbReference type="ChEBI" id="CHEBI:47942"/>
    </cofactor>
</comment>
<reference evidence="14 15" key="1">
    <citation type="submission" date="2024-06" db="EMBL/GenBank/DDBJ databases">
        <title>The Natural Products Discovery Center: Release of the First 8490 Sequenced Strains for Exploring Actinobacteria Biosynthetic Diversity.</title>
        <authorList>
            <person name="Kalkreuter E."/>
            <person name="Kautsar S.A."/>
            <person name="Yang D."/>
            <person name="Bader C.D."/>
            <person name="Teijaro C.N."/>
            <person name="Fluegel L."/>
            <person name="Davis C.M."/>
            <person name="Simpson J.R."/>
            <person name="Lauterbach L."/>
            <person name="Steele A.D."/>
            <person name="Gui C."/>
            <person name="Meng S."/>
            <person name="Li G."/>
            <person name="Viehrig K."/>
            <person name="Ye F."/>
            <person name="Su P."/>
            <person name="Kiefer A.F."/>
            <person name="Nichols A."/>
            <person name="Cepeda A.J."/>
            <person name="Yan W."/>
            <person name="Fan B."/>
            <person name="Jiang Y."/>
            <person name="Adhikari A."/>
            <person name="Zheng C.-J."/>
            <person name="Schuster L."/>
            <person name="Cowan T.M."/>
            <person name="Smanski M.J."/>
            <person name="Chevrette M.G."/>
            <person name="De Carvalho L.P.S."/>
            <person name="Shen B."/>
        </authorList>
    </citation>
    <scope>NUCLEOTIDE SEQUENCE [LARGE SCALE GENOMIC DNA]</scope>
    <source>
        <strain evidence="14 15">NPDC048117</strain>
    </source>
</reference>
<evidence type="ECO:0000256" key="4">
    <source>
        <dbReference type="ARBA" id="ARBA00022553"/>
    </source>
</evidence>
<keyword evidence="7" id="KW-0511">Multifunctional enzyme</keyword>
<dbReference type="Gene3D" id="3.40.47.10">
    <property type="match status" value="2"/>
</dbReference>
<dbReference type="SMART" id="SM00823">
    <property type="entry name" value="PKS_PP"/>
    <property type="match status" value="2"/>
</dbReference>
<dbReference type="InterPro" id="IPR016035">
    <property type="entry name" value="Acyl_Trfase/lysoPLipase"/>
</dbReference>
<keyword evidence="5" id="KW-0808">Transferase</keyword>
<dbReference type="InterPro" id="IPR055123">
    <property type="entry name" value="SpnB-like_Rossmann"/>
</dbReference>
<dbReference type="Pfam" id="PF08659">
    <property type="entry name" value="KR"/>
    <property type="match status" value="2"/>
</dbReference>
<evidence type="ECO:0000256" key="7">
    <source>
        <dbReference type="ARBA" id="ARBA00023268"/>
    </source>
</evidence>
<dbReference type="InterPro" id="IPR042104">
    <property type="entry name" value="PKS_dehydratase_sf"/>
</dbReference>
<dbReference type="PANTHER" id="PTHR43775:SF51">
    <property type="entry name" value="INACTIVE PHENOLPHTHIOCEROL SYNTHESIS POLYKETIDE SYNTHASE TYPE I PKS1-RELATED"/>
    <property type="match status" value="1"/>
</dbReference>
<dbReference type="PROSITE" id="PS50075">
    <property type="entry name" value="CARRIER"/>
    <property type="match status" value="2"/>
</dbReference>
<dbReference type="Gene3D" id="1.10.1200.10">
    <property type="entry name" value="ACP-like"/>
    <property type="match status" value="2"/>
</dbReference>
<evidence type="ECO:0000313" key="14">
    <source>
        <dbReference type="EMBL" id="MEU9578343.1"/>
    </source>
</evidence>
<dbReference type="SUPFAM" id="SSF52151">
    <property type="entry name" value="FabD/lysophospholipase-like"/>
    <property type="match status" value="2"/>
</dbReference>
<dbReference type="SMART" id="SM00826">
    <property type="entry name" value="PKS_DH"/>
    <property type="match status" value="2"/>
</dbReference>
<feature type="region of interest" description="N-terminal hotdog fold" evidence="9">
    <location>
        <begin position="924"/>
        <end position="1048"/>
    </location>
</feature>
<dbReference type="Pfam" id="PF14765">
    <property type="entry name" value="PS-DH"/>
    <property type="match status" value="2"/>
</dbReference>
<dbReference type="InterPro" id="IPR049900">
    <property type="entry name" value="PKS_mFAS_DH"/>
</dbReference>
<dbReference type="InterPro" id="IPR020841">
    <property type="entry name" value="PKS_Beta-ketoAc_synthase_dom"/>
</dbReference>
<dbReference type="InterPro" id="IPR015083">
    <property type="entry name" value="NorB/c/GfsB-D-like_docking"/>
</dbReference>
<dbReference type="Gene3D" id="3.40.366.10">
    <property type="entry name" value="Malonyl-Coenzyme A Acyl Carrier Protein, domain 2"/>
    <property type="match status" value="2"/>
</dbReference>
<dbReference type="PROSITE" id="PS52004">
    <property type="entry name" value="KS3_2"/>
    <property type="match status" value="2"/>
</dbReference>
<dbReference type="InterPro" id="IPR032821">
    <property type="entry name" value="PKS_assoc"/>
</dbReference>
<comment type="pathway">
    <text evidence="2">Antibiotic biosynthesis.</text>
</comment>
<evidence type="ECO:0000256" key="8">
    <source>
        <dbReference type="ARBA" id="ARBA00023315"/>
    </source>
</evidence>
<dbReference type="InterPro" id="IPR018201">
    <property type="entry name" value="Ketoacyl_synth_AS"/>
</dbReference>
<evidence type="ECO:0000256" key="5">
    <source>
        <dbReference type="ARBA" id="ARBA00022679"/>
    </source>
</evidence>
<dbReference type="InterPro" id="IPR020806">
    <property type="entry name" value="PKS_PP-bd"/>
</dbReference>
<dbReference type="SUPFAM" id="SSF47336">
    <property type="entry name" value="ACP-like"/>
    <property type="match status" value="2"/>
</dbReference>
<dbReference type="Gene3D" id="3.40.50.720">
    <property type="entry name" value="NAD(P)-binding Rossmann-like Domain"/>
    <property type="match status" value="2"/>
</dbReference>
<dbReference type="SUPFAM" id="SSF51735">
    <property type="entry name" value="NAD(P)-binding Rossmann-fold domains"/>
    <property type="match status" value="4"/>
</dbReference>
<sequence length="3622" mass="378239">MADDKKVLEYLKRMTADLHQTRQRLRELEAGEHEPIAIVSMACRFPGGVRSPEDLWRLVDEGRDAISGFPEDRGWDLEGLYDADPDKRGSSYAASGGFLDAAGDFDPALFDISPREALAMDPQQRLLLESTWELFERAGMAPSSLRGRPVGVFAGAAGEDYSSLLRFTEGVEGYYLTGTSGSIVSGRISYAFGLEGPAVSVDTACSSALVSIHLAAQALRQRECTLAVAGGVTVMSAPGMFIEFSRQRGLASDGRCKAFADAADGTGWAEGVGLVLLERLSDARRNGHEVLAVIRGSAVNQDGASNGLTAPNGPSQQRVIRQALANAGLSAAQIDAVEAHGTGTRLGDPIEAQALLATYGQDRPEGRPLWLGSLKSNLGHTQAAAGVAGIIKMVMAMRHGVLPRTLHVDRPTSHVDWSAGDVELLTEARAWPETGEPRRFAISSFGISGTNAHTIVEQAPADDAGATGDDPARPVRTPAGTPWLLSGHTEQAVAEQAARLLARLESEPAGVLDVAWSTAVTRSALDLRVALLGTGRDELLDGLRAVADGAPAPAVLRGNALEHGGLAFLFPGQGSQRPGMGRELYEAHPVFADAFDAVCAELDKHLDRPLKELVFDAESDLLDRTVYTQVGLFAVEVALFRLMEHWGVTPDYLLGHSIGELAAAHVAGVWSLEDAATLVAARGRLMQALPEGGAMVAVQATEDEVLPLLTENVSIAALNGPNSVVVSGDEDEVLALAERFAKTKRLRVSHAFHSAHMDAMLDEFARIAATLTYHEPRLPIVSNLTGDVLPADELRSPGHWVRHVREAVRFADGLRTLDGLGITAYLEVGPGGALCAVGGDSVRADAAFVPALRKDRPENRSVTAALAELHVRGAQVDWQAFYEGSGARAVALPTYAFQHRRYWPELPTGWSGDVTAIGQRSAEHPLLGAAVSLAEGDGMLFTGFLSVQTHPWLADHVVLGTTLLPGTAFVELAVAAGDETGCGEVRELTLQNPLVLPERGGVAVQVSVGPADAEGLRSVSVHSRPSGDTDEPWTRHADGVLAPTAPPAGPADTDGDLTAWPPPGATPLALDSFYEDLAARSYAYGPAFQGLTAAWRRGDELFAEVRLPDDVLDGARAFGLHPALLDTAMHVNALNDLDGGLGEGRGRLPFSWNGVTLHAAGAGAVRVRLRRTGGDAVTVHLADTTGRPVATVGELVFRPVTAEQLSAGPAAARDSLFHVDWIPVTADGSHDPDDCVLIGDNGLKLPAAARFDDLAALAAAVDDGMPAPSTVVAALTADPAAPLAEAAHHLTHRALRLAQQLLADERFEHSRLVLVTRGAVSTGEGDLLDDPAASAAWGLVRSAQNENPARLVLVDLDAATASRRALLRALNAPEPQLAVRDGALYAPRLARAPRADDTGRRLLDPRGTVLLTGATGTIGALLAEHLVRVHDARHLLLLSRRGADAPGAAELAARLEELGAAVTFAAADAGDRDALARVVDAVPAEHPLTSVIHAAALSDDGVLTALTPERVDHVLAPKLDAAAHLHELTRDLPLDSFVLFSSLAATLGGPGQGNYAAANLFLDALATHRRDHGLPAVALAWGLWADRSGLAADLDDSHLQRIDRAGVTAMSAEDGLALFDAATARPEPVVVAAHIDLPTRADVPVEAIPPMLRGLIRPAARPAAAAETTTASSLARRLAQLPEEDRTGFVLDVVRDAAAGVLGHRSGTEIQPQRAFSDLGFDSLTAVEMRNRLSLVTETRLPATLVFDFPTPAALADHLCAQLLGRPDAVEAAATVSRDRDDDPIAIIGMSCRLPGDVRSPEDLWQLVLDGRDAMGPVPTDRGWRITALPGMEPGQDGSLDLLGGFVTDPGGFDPAFFGISPREALAMDPQQRLLLETSWEVFERAGIDPASVKGSRTGVFTGSSGQDYSALLNASEGNEGYLLTGISASVVSGRVSYAFGLEGPAVTVDTACSSSLVALHLAAQALRNGECTMALAGGAMVMATPAAFAGLSGQGGFAADGRCKAFADAADGTGWSEGVGVLLVERLSDALRNGHEVLAVVRGTAINQDGASNGLTAPNGPSQQRVIRAALADAGLTTADVDAVEAHGTGTKLGDPIEAQALLATYGQDRPEDRPLLLGSIKSNIGHAQAAAGVAGIIKMVMAMREGVLPRTLHVDRPTSHVDWSAGAVELLTDTHRWPETGRPRRGAVSSFGVSGTNAHVVLEQAPEQEPVRRAPAPDPRGALDPAAVPGLPVVLSARTDEALHAQAARLADHLELHPGLPLTDVAWSLASTRAHFERRAALVPRDRDALLKDLRSLADGVAAAGTVTGAASEEVRPVFVFPGQGAQWAGMAVELLDTSPVFAARMAECAAALAPHTDWSLLDVVRSGEGLDRVDVVQPVLWAVMVSLAELWRSHGVQPAAVIGHSQGEIAAAAVAGILSLQDAAKVVALRSRAITALAGLGGMVSVARAADAVRETIAAWDGRISVAAVNGPTSTVVSGDVDALDELITACESAGVRARRVDVDYASHSAHVEAIREELARLLTGITPQQGGTPLYSSLTGRLLDGDETVMDGGYWYDNLRNTVEFENATRAALADGHTVLIEVSPHPVLAVGLQGTVEDAGTDAAVLGTLRRDEGGPERFLTSLAEAHCHGVAVDWNTVFAGTGARRTDLPTYAFQRQHYWLPMPGDGAGDLGSAGLDGTEHPMLTAAVHLAENDSHVLTGRFSTRSHPWMAEHVVMGTVIVPGTAFVEMANHAAHLSGCDTVEELTIEAPLTLADDEARQMQVTVGAADGTGRRTLTVHSRPAGADQDADRSWLRHATGVLAPADARDALPSYDFTAWPPAGAVELPVAGFYDQAALTGFDYGPMFQGITRAWQLGEDIYADLSLPQDGRAEAADHGLHPGLLDAALQSMGLGDFKPGTGRGEDAGKPRLPFAWRNVTLHATGASALRARLLPVGPNGIGFQIADTTGAPVITIGELAMRPVEPEQLKAATRPAGDDSLYVLEWNPAPATAPSPPAAGAGWAHLGAPEAPYTVAGARPAAYADLTELLAALDAGAAVPGTVVAEVRGAAGTTPAAAAHATAAATLDLLQRWLADDRLADSDLVVTTVGAVACRPGEEVSDLAAAPARGLVRSAQPEHPDRFVLVDTDGTEASWTALAGALTSGGTEQQFALRDGAVLVPRLARTPAAPDDTAPAVDPDGTVLITGGTGVLGGHLARHLATEHGVRRLLLLSRQGPDAPGAAGLVADLEAAGAHADVVACDAADRDALAKVLDGIDAAHPLTAVVHTAGVLDDGVITSLTPERLSAVLRPKTDAAWNLHDLTAGHDLAAFVLYSSAAGTLGSSGQGNYAAGNAFLDALAQHRRARGLPATALAWGFWAEASSMTGHLDEADVRRMSGAGVVGLTTAQGLALFDRALARTDALLLPLRLDLPGLRARAAAGGLPELLRGLVRDRARRAAEVGAAPAVPLAQRLAGLSEEERDTVVLDLVRTHAAAVLGHATPDAIDPHDAFKKLGFDSLIAIDLRNRLNGVTGLRLPATLVFDYPTPVELAAHLRNEVVPDTVADAAAPVLAELDRLAAVLAGIGDTGHRSLITEKLKGLAAQWDTSQAKDGAASDDTDIDGASDDEIFEFLGREFGIA</sequence>
<dbReference type="InterPro" id="IPR001227">
    <property type="entry name" value="Ac_transferase_dom_sf"/>
</dbReference>
<feature type="domain" description="Carrier" evidence="11">
    <location>
        <begin position="3466"/>
        <end position="3541"/>
    </location>
</feature>
<dbReference type="Pfam" id="PF08990">
    <property type="entry name" value="Docking"/>
    <property type="match status" value="1"/>
</dbReference>
<dbReference type="SUPFAM" id="SSF53901">
    <property type="entry name" value="Thiolase-like"/>
    <property type="match status" value="2"/>
</dbReference>
<dbReference type="SMART" id="SM00825">
    <property type="entry name" value="PKS_KS"/>
    <property type="match status" value="2"/>
</dbReference>
<feature type="domain" description="PKS/mFAS DH" evidence="13">
    <location>
        <begin position="924"/>
        <end position="1206"/>
    </location>
</feature>
<proteinExistence type="predicted"/>
<feature type="region of interest" description="Disordered" evidence="10">
    <location>
        <begin position="1015"/>
        <end position="1062"/>
    </location>
</feature>
<dbReference type="InterPro" id="IPR036291">
    <property type="entry name" value="NAD(P)-bd_dom_sf"/>
</dbReference>
<evidence type="ECO:0000313" key="15">
    <source>
        <dbReference type="Proteomes" id="UP001551584"/>
    </source>
</evidence>
<feature type="active site" description="Proton donor; for dehydratase activity" evidence="9">
    <location>
        <position position="1126"/>
    </location>
</feature>
<dbReference type="SMART" id="SM01294">
    <property type="entry name" value="PKS_PP_betabranch"/>
    <property type="match status" value="2"/>
</dbReference>
<dbReference type="PROSITE" id="PS00012">
    <property type="entry name" value="PHOSPHOPANTETHEINE"/>
    <property type="match status" value="2"/>
</dbReference>
<comment type="caution">
    <text evidence="14">The sequence shown here is derived from an EMBL/GenBank/DDBJ whole genome shotgun (WGS) entry which is preliminary data.</text>
</comment>
<dbReference type="Pfam" id="PF02801">
    <property type="entry name" value="Ketoacyl-synt_C"/>
    <property type="match status" value="2"/>
</dbReference>
<dbReference type="Pfam" id="PF21089">
    <property type="entry name" value="PKS_DH_N"/>
    <property type="match status" value="2"/>
</dbReference>
<dbReference type="Proteomes" id="UP001551584">
    <property type="component" value="Unassembled WGS sequence"/>
</dbReference>
<dbReference type="InterPro" id="IPR006162">
    <property type="entry name" value="Ppantetheine_attach_site"/>
</dbReference>
<dbReference type="Pfam" id="PF00550">
    <property type="entry name" value="PP-binding"/>
    <property type="match status" value="2"/>
</dbReference>
<dbReference type="PANTHER" id="PTHR43775">
    <property type="entry name" value="FATTY ACID SYNTHASE"/>
    <property type="match status" value="1"/>
</dbReference>
<accession>A0ABV3EQE3</accession>
<evidence type="ECO:0000259" key="11">
    <source>
        <dbReference type="PROSITE" id="PS50075"/>
    </source>
</evidence>
<dbReference type="SMART" id="SM00822">
    <property type="entry name" value="PKS_KR"/>
    <property type="match status" value="2"/>
</dbReference>
<dbReference type="InterPro" id="IPR009081">
    <property type="entry name" value="PP-bd_ACP"/>
</dbReference>
<keyword evidence="8" id="KW-0012">Acyltransferase</keyword>
<evidence type="ECO:0000256" key="1">
    <source>
        <dbReference type="ARBA" id="ARBA00001957"/>
    </source>
</evidence>
<dbReference type="InterPro" id="IPR020807">
    <property type="entry name" value="PKS_DH"/>
</dbReference>
<evidence type="ECO:0000256" key="6">
    <source>
        <dbReference type="ARBA" id="ARBA00023194"/>
    </source>
</evidence>
<dbReference type="Gene3D" id="3.10.129.110">
    <property type="entry name" value="Polyketide synthase dehydratase"/>
    <property type="match status" value="2"/>
</dbReference>
<dbReference type="CDD" id="cd08956">
    <property type="entry name" value="KR_3_FAS_SDR_x"/>
    <property type="match status" value="2"/>
</dbReference>
<evidence type="ECO:0000256" key="2">
    <source>
        <dbReference type="ARBA" id="ARBA00004792"/>
    </source>
</evidence>
<dbReference type="InterPro" id="IPR016039">
    <property type="entry name" value="Thiolase-like"/>
</dbReference>
<dbReference type="InterPro" id="IPR014043">
    <property type="entry name" value="Acyl_transferase_dom"/>
</dbReference>
<evidence type="ECO:0000256" key="10">
    <source>
        <dbReference type="SAM" id="MobiDB-lite"/>
    </source>
</evidence>
<dbReference type="InterPro" id="IPR057326">
    <property type="entry name" value="KR_dom"/>
</dbReference>
<dbReference type="InterPro" id="IPR014030">
    <property type="entry name" value="Ketoacyl_synth_N"/>
</dbReference>
<feature type="region of interest" description="C-terminal hotdog fold" evidence="9">
    <location>
        <begin position="1065"/>
        <end position="1206"/>
    </location>
</feature>
<dbReference type="Pfam" id="PF00109">
    <property type="entry name" value="ketoacyl-synt"/>
    <property type="match status" value="2"/>
</dbReference>
<dbReference type="InterPro" id="IPR016036">
    <property type="entry name" value="Malonyl_transacylase_ACP-bd"/>
</dbReference>
<dbReference type="InterPro" id="IPR036736">
    <property type="entry name" value="ACP-like_sf"/>
</dbReference>
<dbReference type="Pfam" id="PF22621">
    <property type="entry name" value="CurL-like_PKS_C"/>
    <property type="match status" value="1"/>
</dbReference>